<sequence>MAAVNNKHITTTKRRVPKLRFKEFDDEWKEKEFDEICIIKTGGRDTQDRKDEGEYPFFVRSNTVERIDTFSFDGEAILTSGDGVGVGKNFHYINGKFDYHQRVYALHTFHNNFSGKFAYHLFAEKFYRRVYRLSAKNSVDSVRMEMIAKMKEYFPSLPEQQKIAQFLTAVDSKLQQLNQKKELLAQYKKGVMQQLFSQQLRFKKDDGSDYPDWEEKKLGEVLKYYDGTHQTPNYVSEGIPFYSVEHVTSNQFINTKFISDEVFEKENKRVMLEKGDILMTRIGDIGTSRLIDWDVKASFYVSLALLKQNKSLNPSYLNQHISSDSFQRELWKRTIHVAFPKKINLGEIGNCHVQLPCMEEQQKIANYLSAIDSKIETVTQQIEATQQFKKGLLQQMFV</sequence>
<name>A0A6L6U8G9_9FLAO</name>
<dbReference type="GO" id="GO:0003677">
    <property type="term" value="F:DNA binding"/>
    <property type="evidence" value="ECO:0007669"/>
    <property type="project" value="UniProtKB-KW"/>
</dbReference>
<reference evidence="5 6" key="1">
    <citation type="submission" date="2019-12" db="EMBL/GenBank/DDBJ databases">
        <authorList>
            <person name="Li J."/>
        </authorList>
    </citation>
    <scope>NUCLEOTIDE SEQUENCE [LARGE SCALE GENOMIC DNA]</scope>
    <source>
        <strain evidence="5 6">HL2-2</strain>
    </source>
</reference>
<dbReference type="CDD" id="cd17246">
    <property type="entry name" value="RMtype1_S_SonII-TRD2-CR2_like"/>
    <property type="match status" value="1"/>
</dbReference>
<evidence type="ECO:0000256" key="1">
    <source>
        <dbReference type="ARBA" id="ARBA00010923"/>
    </source>
</evidence>
<dbReference type="GO" id="GO:0009307">
    <property type="term" value="P:DNA restriction-modification system"/>
    <property type="evidence" value="ECO:0007669"/>
    <property type="project" value="UniProtKB-KW"/>
</dbReference>
<dbReference type="Gene3D" id="3.90.220.20">
    <property type="entry name" value="DNA methylase specificity domains"/>
    <property type="match status" value="2"/>
</dbReference>
<dbReference type="RefSeq" id="WP_157363205.1">
    <property type="nucleotide sequence ID" value="NZ_WOWS01000002.1"/>
</dbReference>
<gene>
    <name evidence="5" type="ORF">GN138_07670</name>
</gene>
<keyword evidence="3" id="KW-0238">DNA-binding</keyword>
<proteinExistence type="inferred from homology"/>
<protein>
    <submittedName>
        <fullName evidence="5">Restriction endonuclease subunit S</fullName>
    </submittedName>
</protein>
<dbReference type="Proteomes" id="UP000478208">
    <property type="component" value="Unassembled WGS sequence"/>
</dbReference>
<dbReference type="InterPro" id="IPR044946">
    <property type="entry name" value="Restrct_endonuc_typeI_TRD_sf"/>
</dbReference>
<dbReference type="InterPro" id="IPR000055">
    <property type="entry name" value="Restrct_endonuc_typeI_TRD"/>
</dbReference>
<keyword evidence="5" id="KW-0378">Hydrolase</keyword>
<keyword evidence="5" id="KW-0540">Nuclease</keyword>
<keyword evidence="6" id="KW-1185">Reference proteome</keyword>
<evidence type="ECO:0000259" key="4">
    <source>
        <dbReference type="Pfam" id="PF01420"/>
    </source>
</evidence>
<dbReference type="AlphaFoldDB" id="A0A6L6U8G9"/>
<dbReference type="EMBL" id="WOWS01000002">
    <property type="protein sequence ID" value="MUU78319.1"/>
    <property type="molecule type" value="Genomic_DNA"/>
</dbReference>
<keyword evidence="5" id="KW-0255">Endonuclease</keyword>
<comment type="caution">
    <text evidence="5">The sequence shown here is derived from an EMBL/GenBank/DDBJ whole genome shotgun (WGS) entry which is preliminary data.</text>
</comment>
<dbReference type="PANTHER" id="PTHR30408">
    <property type="entry name" value="TYPE-1 RESTRICTION ENZYME ECOKI SPECIFICITY PROTEIN"/>
    <property type="match status" value="1"/>
</dbReference>
<feature type="domain" description="Type I restriction modification DNA specificity" evidence="4">
    <location>
        <begin position="26"/>
        <end position="182"/>
    </location>
</feature>
<dbReference type="Gene3D" id="1.10.287.1120">
    <property type="entry name" value="Bipartite methylase S protein"/>
    <property type="match status" value="1"/>
</dbReference>
<feature type="domain" description="Type I restriction modification DNA specificity" evidence="4">
    <location>
        <begin position="212"/>
        <end position="383"/>
    </location>
</feature>
<dbReference type="GO" id="GO:0004519">
    <property type="term" value="F:endonuclease activity"/>
    <property type="evidence" value="ECO:0007669"/>
    <property type="project" value="UniProtKB-KW"/>
</dbReference>
<dbReference type="PANTHER" id="PTHR30408:SF12">
    <property type="entry name" value="TYPE I RESTRICTION ENZYME MJAVIII SPECIFICITY SUBUNIT"/>
    <property type="match status" value="1"/>
</dbReference>
<comment type="similarity">
    <text evidence="1">Belongs to the type-I restriction system S methylase family.</text>
</comment>
<evidence type="ECO:0000256" key="3">
    <source>
        <dbReference type="ARBA" id="ARBA00023125"/>
    </source>
</evidence>
<dbReference type="SUPFAM" id="SSF116734">
    <property type="entry name" value="DNA methylase specificity domain"/>
    <property type="match status" value="2"/>
</dbReference>
<evidence type="ECO:0000256" key="2">
    <source>
        <dbReference type="ARBA" id="ARBA00022747"/>
    </source>
</evidence>
<evidence type="ECO:0000313" key="5">
    <source>
        <dbReference type="EMBL" id="MUU78319.1"/>
    </source>
</evidence>
<accession>A0A6L6U8G9</accession>
<dbReference type="InterPro" id="IPR052021">
    <property type="entry name" value="Type-I_RS_S_subunit"/>
</dbReference>
<evidence type="ECO:0000313" key="6">
    <source>
        <dbReference type="Proteomes" id="UP000478208"/>
    </source>
</evidence>
<keyword evidence="2" id="KW-0680">Restriction system</keyword>
<dbReference type="Pfam" id="PF01420">
    <property type="entry name" value="Methylase_S"/>
    <property type="match status" value="2"/>
</dbReference>
<organism evidence="5 6">
    <name type="scientific">Winogradskyella endarachnes</name>
    <dbReference type="NCBI Taxonomy" id="2681965"/>
    <lineage>
        <taxon>Bacteria</taxon>
        <taxon>Pseudomonadati</taxon>
        <taxon>Bacteroidota</taxon>
        <taxon>Flavobacteriia</taxon>
        <taxon>Flavobacteriales</taxon>
        <taxon>Flavobacteriaceae</taxon>
        <taxon>Winogradskyella</taxon>
    </lineage>
</organism>